<organism evidence="5 6">
    <name type="scientific">Flavobacterium araucananum</name>
    <dbReference type="NCBI Taxonomy" id="946678"/>
    <lineage>
        <taxon>Bacteria</taxon>
        <taxon>Pseudomonadati</taxon>
        <taxon>Bacteroidota</taxon>
        <taxon>Flavobacteriia</taxon>
        <taxon>Flavobacteriales</taxon>
        <taxon>Flavobacteriaceae</taxon>
        <taxon>Flavobacterium</taxon>
    </lineage>
</organism>
<protein>
    <submittedName>
        <fullName evidence="5">Beta-ketoacyl synthase</fullName>
    </submittedName>
</protein>
<dbReference type="InterPro" id="IPR000794">
    <property type="entry name" value="Beta-ketoacyl_synthase"/>
</dbReference>
<feature type="domain" description="Ketosynthase family 3 (KS3)" evidence="4">
    <location>
        <begin position="2"/>
        <end position="387"/>
    </location>
</feature>
<dbReference type="PANTHER" id="PTHR11712">
    <property type="entry name" value="POLYKETIDE SYNTHASE-RELATED"/>
    <property type="match status" value="1"/>
</dbReference>
<keyword evidence="2 3" id="KW-0808">Transferase</keyword>
<dbReference type="InterPro" id="IPR014031">
    <property type="entry name" value="Ketoacyl_synth_C"/>
</dbReference>
<evidence type="ECO:0000256" key="3">
    <source>
        <dbReference type="RuleBase" id="RU003694"/>
    </source>
</evidence>
<dbReference type="EMBL" id="MUGS01000054">
    <property type="protein sequence ID" value="OXG00288.1"/>
    <property type="molecule type" value="Genomic_DNA"/>
</dbReference>
<keyword evidence="6" id="KW-1185">Reference proteome</keyword>
<dbReference type="OrthoDB" id="1141849at2"/>
<name>A0A227NTF3_9FLAO</name>
<dbReference type="AlphaFoldDB" id="A0A227NTF3"/>
<dbReference type="InterPro" id="IPR016039">
    <property type="entry name" value="Thiolase-like"/>
</dbReference>
<gene>
    <name evidence="5" type="ORF">B0A64_20350</name>
</gene>
<dbReference type="GO" id="GO:0006633">
    <property type="term" value="P:fatty acid biosynthetic process"/>
    <property type="evidence" value="ECO:0007669"/>
    <property type="project" value="TreeGrafter"/>
</dbReference>
<evidence type="ECO:0000313" key="6">
    <source>
        <dbReference type="Proteomes" id="UP000214684"/>
    </source>
</evidence>
<reference evidence="5 6" key="1">
    <citation type="submission" date="2016-11" db="EMBL/GenBank/DDBJ databases">
        <title>Whole genomes of Flavobacteriaceae.</title>
        <authorList>
            <person name="Stine C."/>
            <person name="Li C."/>
            <person name="Tadesse D."/>
        </authorList>
    </citation>
    <scope>NUCLEOTIDE SEQUENCE [LARGE SCALE GENOMIC DNA]</scope>
    <source>
        <strain evidence="5 6">DSM 24704</strain>
    </source>
</reference>
<dbReference type="SMART" id="SM00825">
    <property type="entry name" value="PKS_KS"/>
    <property type="match status" value="1"/>
</dbReference>
<evidence type="ECO:0000259" key="4">
    <source>
        <dbReference type="PROSITE" id="PS52004"/>
    </source>
</evidence>
<accession>A0A227NTF3</accession>
<dbReference type="Pfam" id="PF02801">
    <property type="entry name" value="Ketoacyl-synt_C"/>
    <property type="match status" value="1"/>
</dbReference>
<dbReference type="Proteomes" id="UP000214684">
    <property type="component" value="Unassembled WGS sequence"/>
</dbReference>
<comment type="similarity">
    <text evidence="1 3">Belongs to the thiolase-like superfamily. Beta-ketoacyl-ACP synthases family.</text>
</comment>
<evidence type="ECO:0000313" key="5">
    <source>
        <dbReference type="EMBL" id="OXG00288.1"/>
    </source>
</evidence>
<dbReference type="Pfam" id="PF00109">
    <property type="entry name" value="ketoacyl-synt"/>
    <property type="match status" value="1"/>
</dbReference>
<sequence>MNTKISITAFASLSPLGNTSNEVWEKYLDNKHCFSKQFLDQQETSVASLGAKSKQIVADIRDSDPKYKFLDNSVLFALAASRKAVEQAGWDSEAIFGINIGSSRGATDLFEKHYAAYLDTGKAQTLASPTTTLGNISSWIAHDLQSVGPEISHSITCSTALHALLNGVAWLKSGMADKFLIGGSEAPLTDFTIAQMRALKIYSRINQDTDSWPNLAFDFEKTQNTMILGEGAAVCCLETGQKENAIAYVTGVGYATEILEHNISISAEATCFQKSMKMALNGVALETIDAIVMHAPGTIKGDLTELRAIEKVFGSKLPLLTTNKWKIGHTFGASGILSLELALLMFKHDTFIGVPFGEKQQQTKPIKRVLINAVGFGGNAVTVLIEKA</sequence>
<comment type="caution">
    <text evidence="5">The sequence shown here is derived from an EMBL/GenBank/DDBJ whole genome shotgun (WGS) entry which is preliminary data.</text>
</comment>
<dbReference type="InterPro" id="IPR020841">
    <property type="entry name" value="PKS_Beta-ketoAc_synthase_dom"/>
</dbReference>
<dbReference type="PANTHER" id="PTHR11712:SF336">
    <property type="entry name" value="3-OXOACYL-[ACYL-CARRIER-PROTEIN] SYNTHASE, MITOCHONDRIAL"/>
    <property type="match status" value="1"/>
</dbReference>
<evidence type="ECO:0000256" key="1">
    <source>
        <dbReference type="ARBA" id="ARBA00008467"/>
    </source>
</evidence>
<dbReference type="GO" id="GO:0004315">
    <property type="term" value="F:3-oxoacyl-[acyl-carrier-protein] synthase activity"/>
    <property type="evidence" value="ECO:0007669"/>
    <property type="project" value="TreeGrafter"/>
</dbReference>
<dbReference type="RefSeq" id="WP_089481326.1">
    <property type="nucleotide sequence ID" value="NZ_MUGS01000054.1"/>
</dbReference>
<proteinExistence type="inferred from homology"/>
<dbReference type="Gene3D" id="3.40.47.10">
    <property type="match status" value="1"/>
</dbReference>
<dbReference type="InterPro" id="IPR014030">
    <property type="entry name" value="Ketoacyl_synth_N"/>
</dbReference>
<dbReference type="SUPFAM" id="SSF53901">
    <property type="entry name" value="Thiolase-like"/>
    <property type="match status" value="1"/>
</dbReference>
<evidence type="ECO:0000256" key="2">
    <source>
        <dbReference type="ARBA" id="ARBA00022679"/>
    </source>
</evidence>
<dbReference type="PROSITE" id="PS52004">
    <property type="entry name" value="KS3_2"/>
    <property type="match status" value="1"/>
</dbReference>